<name>L1JF07_GUITC</name>
<evidence type="ECO:0000259" key="9">
    <source>
        <dbReference type="Pfam" id="PF16916"/>
    </source>
</evidence>
<keyword evidence="4" id="KW-0812">Transmembrane</keyword>
<dbReference type="SUPFAM" id="SSF161111">
    <property type="entry name" value="Cation efflux protein transmembrane domain-like"/>
    <property type="match status" value="1"/>
</dbReference>
<comment type="similarity">
    <text evidence="2">Belongs to the cation diffusion facilitator (CDF) transporter (TC 2.A.4) family.</text>
</comment>
<dbReference type="PaxDb" id="55529-EKX47086"/>
<reference evidence="12" key="2">
    <citation type="submission" date="2012-11" db="EMBL/GenBank/DDBJ databases">
        <authorList>
            <person name="Kuo A."/>
            <person name="Curtis B.A."/>
            <person name="Tanifuji G."/>
            <person name="Burki F."/>
            <person name="Gruber A."/>
            <person name="Irimia M."/>
            <person name="Maruyama S."/>
            <person name="Arias M.C."/>
            <person name="Ball S.G."/>
            <person name="Gile G.H."/>
            <person name="Hirakawa Y."/>
            <person name="Hopkins J.F."/>
            <person name="Rensing S.A."/>
            <person name="Schmutz J."/>
            <person name="Symeonidi A."/>
            <person name="Elias M."/>
            <person name="Eveleigh R.J."/>
            <person name="Herman E.K."/>
            <person name="Klute M.J."/>
            <person name="Nakayama T."/>
            <person name="Obornik M."/>
            <person name="Reyes-Prieto A."/>
            <person name="Armbrust E.V."/>
            <person name="Aves S.J."/>
            <person name="Beiko R.G."/>
            <person name="Coutinho P."/>
            <person name="Dacks J.B."/>
            <person name="Durnford D.G."/>
            <person name="Fast N.M."/>
            <person name="Green B.R."/>
            <person name="Grisdale C."/>
            <person name="Hempe F."/>
            <person name="Henrissat B."/>
            <person name="Hoppner M.P."/>
            <person name="Ishida K.-I."/>
            <person name="Kim E."/>
            <person name="Koreny L."/>
            <person name="Kroth P.G."/>
            <person name="Liu Y."/>
            <person name="Malik S.-B."/>
            <person name="Maier U.G."/>
            <person name="McRose D."/>
            <person name="Mock T."/>
            <person name="Neilson J.A."/>
            <person name="Onodera N.T."/>
            <person name="Poole A.M."/>
            <person name="Pritham E.J."/>
            <person name="Richards T.A."/>
            <person name="Rocap G."/>
            <person name="Roy S.W."/>
            <person name="Sarai C."/>
            <person name="Schaack S."/>
            <person name="Shirato S."/>
            <person name="Slamovits C.H."/>
            <person name="Spencer D.F."/>
            <person name="Suzuki S."/>
            <person name="Worden A.Z."/>
            <person name="Zauner S."/>
            <person name="Barry K."/>
            <person name="Bell C."/>
            <person name="Bharti A.K."/>
            <person name="Crow J.A."/>
            <person name="Grimwood J."/>
            <person name="Kramer R."/>
            <person name="Lindquist E."/>
            <person name="Lucas S."/>
            <person name="Salamov A."/>
            <person name="McFadden G.I."/>
            <person name="Lane C.E."/>
            <person name="Keeling P.J."/>
            <person name="Gray M.W."/>
            <person name="Grigoriev I.V."/>
            <person name="Archibald J.M."/>
        </authorList>
    </citation>
    <scope>NUCLEOTIDE SEQUENCE</scope>
    <source>
        <strain evidence="12">CCMP2712</strain>
    </source>
</reference>
<evidence type="ECO:0000256" key="1">
    <source>
        <dbReference type="ARBA" id="ARBA00004141"/>
    </source>
</evidence>
<keyword evidence="3" id="KW-0813">Transport</keyword>
<evidence type="ECO:0000256" key="6">
    <source>
        <dbReference type="ARBA" id="ARBA00023136"/>
    </source>
</evidence>
<dbReference type="RefSeq" id="XP_005834066.1">
    <property type="nucleotide sequence ID" value="XM_005834009.1"/>
</dbReference>
<accession>L1JF07</accession>
<dbReference type="Proteomes" id="UP000011087">
    <property type="component" value="Unassembled WGS sequence"/>
</dbReference>
<dbReference type="EMBL" id="JH992991">
    <property type="protein sequence ID" value="EKX47086.1"/>
    <property type="molecule type" value="Genomic_DNA"/>
</dbReference>
<dbReference type="Gene3D" id="3.30.70.1350">
    <property type="entry name" value="Cation efflux protein, cytoplasmic domain"/>
    <property type="match status" value="1"/>
</dbReference>
<dbReference type="Gene3D" id="1.20.1510.10">
    <property type="entry name" value="Cation efflux protein transmembrane domain"/>
    <property type="match status" value="1"/>
</dbReference>
<reference evidence="10 12" key="1">
    <citation type="journal article" date="2012" name="Nature">
        <title>Algal genomes reveal evolutionary mosaicism and the fate of nucleomorphs.</title>
        <authorList>
            <consortium name="DOE Joint Genome Institute"/>
            <person name="Curtis B.A."/>
            <person name="Tanifuji G."/>
            <person name="Burki F."/>
            <person name="Gruber A."/>
            <person name="Irimia M."/>
            <person name="Maruyama S."/>
            <person name="Arias M.C."/>
            <person name="Ball S.G."/>
            <person name="Gile G.H."/>
            <person name="Hirakawa Y."/>
            <person name="Hopkins J.F."/>
            <person name="Kuo A."/>
            <person name="Rensing S.A."/>
            <person name="Schmutz J."/>
            <person name="Symeonidi A."/>
            <person name="Elias M."/>
            <person name="Eveleigh R.J."/>
            <person name="Herman E.K."/>
            <person name="Klute M.J."/>
            <person name="Nakayama T."/>
            <person name="Obornik M."/>
            <person name="Reyes-Prieto A."/>
            <person name="Armbrust E.V."/>
            <person name="Aves S.J."/>
            <person name="Beiko R.G."/>
            <person name="Coutinho P."/>
            <person name="Dacks J.B."/>
            <person name="Durnford D.G."/>
            <person name="Fast N.M."/>
            <person name="Green B.R."/>
            <person name="Grisdale C.J."/>
            <person name="Hempel F."/>
            <person name="Henrissat B."/>
            <person name="Hoppner M.P."/>
            <person name="Ishida K."/>
            <person name="Kim E."/>
            <person name="Koreny L."/>
            <person name="Kroth P.G."/>
            <person name="Liu Y."/>
            <person name="Malik S.B."/>
            <person name="Maier U.G."/>
            <person name="McRose D."/>
            <person name="Mock T."/>
            <person name="Neilson J.A."/>
            <person name="Onodera N.T."/>
            <person name="Poole A.M."/>
            <person name="Pritham E.J."/>
            <person name="Richards T.A."/>
            <person name="Rocap G."/>
            <person name="Roy S.W."/>
            <person name="Sarai C."/>
            <person name="Schaack S."/>
            <person name="Shirato S."/>
            <person name="Slamovits C.H."/>
            <person name="Spencer D.F."/>
            <person name="Suzuki S."/>
            <person name="Worden A.Z."/>
            <person name="Zauner S."/>
            <person name="Barry K."/>
            <person name="Bell C."/>
            <person name="Bharti A.K."/>
            <person name="Crow J.A."/>
            <person name="Grimwood J."/>
            <person name="Kramer R."/>
            <person name="Lindquist E."/>
            <person name="Lucas S."/>
            <person name="Salamov A."/>
            <person name="McFadden G.I."/>
            <person name="Lane C.E."/>
            <person name="Keeling P.J."/>
            <person name="Gray M.W."/>
            <person name="Grigoriev I.V."/>
            <person name="Archibald J.M."/>
        </authorList>
    </citation>
    <scope>NUCLEOTIDE SEQUENCE</scope>
    <source>
        <strain evidence="10 12">CCMP2712</strain>
    </source>
</reference>
<keyword evidence="6" id="KW-0472">Membrane</keyword>
<feature type="compositionally biased region" description="Basic and acidic residues" evidence="7">
    <location>
        <begin position="1"/>
        <end position="25"/>
    </location>
</feature>
<dbReference type="InterPro" id="IPR058533">
    <property type="entry name" value="Cation_efflux_TM"/>
</dbReference>
<dbReference type="PANTHER" id="PTHR43840:SF15">
    <property type="entry name" value="MITOCHONDRIAL METAL TRANSPORTER 1-RELATED"/>
    <property type="match status" value="1"/>
</dbReference>
<dbReference type="GeneID" id="17303722"/>
<dbReference type="FunFam" id="1.20.1510.10:FF:000006">
    <property type="entry name" value="Divalent cation efflux transporter"/>
    <property type="match status" value="1"/>
</dbReference>
<dbReference type="OMA" id="DVMIHIN"/>
<dbReference type="HOGENOM" id="CLU_013430_3_6_1"/>
<dbReference type="OrthoDB" id="435980at2759"/>
<evidence type="ECO:0000313" key="12">
    <source>
        <dbReference type="Proteomes" id="UP000011087"/>
    </source>
</evidence>
<dbReference type="InterPro" id="IPR027469">
    <property type="entry name" value="Cation_efflux_TMD_sf"/>
</dbReference>
<dbReference type="KEGG" id="gtt:GUITHDRAFT_137697"/>
<dbReference type="SUPFAM" id="SSF160240">
    <property type="entry name" value="Cation efflux protein cytoplasmic domain-like"/>
    <property type="match status" value="1"/>
</dbReference>
<dbReference type="NCBIfam" id="TIGR01297">
    <property type="entry name" value="CDF"/>
    <property type="match status" value="1"/>
</dbReference>
<evidence type="ECO:0000256" key="7">
    <source>
        <dbReference type="SAM" id="MobiDB-lite"/>
    </source>
</evidence>
<evidence type="ECO:0000256" key="3">
    <source>
        <dbReference type="ARBA" id="ARBA00022448"/>
    </source>
</evidence>
<gene>
    <name evidence="10" type="ORF">GUITHDRAFT_137697</name>
</gene>
<feature type="region of interest" description="Disordered" evidence="7">
    <location>
        <begin position="1"/>
        <end position="28"/>
    </location>
</feature>
<evidence type="ECO:0000259" key="8">
    <source>
        <dbReference type="Pfam" id="PF01545"/>
    </source>
</evidence>
<evidence type="ECO:0000256" key="2">
    <source>
        <dbReference type="ARBA" id="ARBA00008114"/>
    </source>
</evidence>
<dbReference type="eggNOG" id="KOG1485">
    <property type="taxonomic scope" value="Eukaryota"/>
</dbReference>
<evidence type="ECO:0000256" key="5">
    <source>
        <dbReference type="ARBA" id="ARBA00022989"/>
    </source>
</evidence>
<reference evidence="11" key="3">
    <citation type="submission" date="2016-03" db="UniProtKB">
        <authorList>
            <consortium name="EnsemblProtists"/>
        </authorList>
    </citation>
    <scope>IDENTIFICATION</scope>
</reference>
<dbReference type="GO" id="GO:0016020">
    <property type="term" value="C:membrane"/>
    <property type="evidence" value="ECO:0007669"/>
    <property type="project" value="UniProtKB-SubCell"/>
</dbReference>
<dbReference type="Pfam" id="PF16916">
    <property type="entry name" value="ZT_dimer"/>
    <property type="match status" value="1"/>
</dbReference>
<dbReference type="InterPro" id="IPR036837">
    <property type="entry name" value="Cation_efflux_CTD_sf"/>
</dbReference>
<evidence type="ECO:0000313" key="11">
    <source>
        <dbReference type="EnsemblProtists" id="EKX47086"/>
    </source>
</evidence>
<dbReference type="GO" id="GO:0008324">
    <property type="term" value="F:monoatomic cation transmembrane transporter activity"/>
    <property type="evidence" value="ECO:0007669"/>
    <property type="project" value="InterPro"/>
</dbReference>
<dbReference type="AlphaFoldDB" id="L1JF07"/>
<keyword evidence="12" id="KW-1185">Reference proteome</keyword>
<dbReference type="STRING" id="905079.L1JF07"/>
<dbReference type="InterPro" id="IPR050291">
    <property type="entry name" value="CDF_Transporter"/>
</dbReference>
<dbReference type="InterPro" id="IPR002524">
    <property type="entry name" value="Cation_efflux"/>
</dbReference>
<dbReference type="InterPro" id="IPR027470">
    <property type="entry name" value="Cation_efflux_CTD"/>
</dbReference>
<sequence length="400" mass="42602">MAPKARNEGCESARVQERRTTRDKQPACTPMKAKSVYLTGKLICGGTSVSRSMRVTPQLTAIVHPKWIRGGRSRPQEATRERWFHSSRVLGHDVRKIKDVAREDAKGEEGKPDDEANHREALNVTYLGLGKNIVLCVGKGVFGVTANSSALIADAIHSLSDMVADLVALATLKVAHLPADKKYPYGHGKFESIGALCVSSMLVAAGGGLAYHSVELLQAVEGAAVPTAAALWISMAAIGLNEALFHITLKAGNRARSQTVIANAWHHRSDALSSVVAMVGIGAAMSGYPIMDPIAAGVVGLMIAKTGGEMVLQSVRELTDANEEDFIEALAETIGAVPGVSRIQAVRHRRMGPYHIVDAQIEVQCELSVSAASQVADSARAAVKREMPEVVLQALLARLT</sequence>
<dbReference type="PANTHER" id="PTHR43840">
    <property type="entry name" value="MITOCHONDRIAL METAL TRANSPORTER 1-RELATED"/>
    <property type="match status" value="1"/>
</dbReference>
<evidence type="ECO:0000313" key="10">
    <source>
        <dbReference type="EMBL" id="EKX47086.1"/>
    </source>
</evidence>
<feature type="domain" description="Cation efflux protein cytoplasmic" evidence="9">
    <location>
        <begin position="324"/>
        <end position="389"/>
    </location>
</feature>
<organism evidence="10">
    <name type="scientific">Guillardia theta (strain CCMP2712)</name>
    <name type="common">Cryptophyte</name>
    <dbReference type="NCBI Taxonomy" id="905079"/>
    <lineage>
        <taxon>Eukaryota</taxon>
        <taxon>Cryptophyceae</taxon>
        <taxon>Pyrenomonadales</taxon>
        <taxon>Geminigeraceae</taxon>
        <taxon>Guillardia</taxon>
    </lineage>
</organism>
<proteinExistence type="inferred from homology"/>
<protein>
    <submittedName>
        <fullName evidence="10 11">Uncharacterized protein</fullName>
    </submittedName>
</protein>
<feature type="domain" description="Cation efflux protein transmembrane" evidence="8">
    <location>
        <begin position="132"/>
        <end position="318"/>
    </location>
</feature>
<dbReference type="Pfam" id="PF01545">
    <property type="entry name" value="Cation_efflux"/>
    <property type="match status" value="1"/>
</dbReference>
<evidence type="ECO:0000256" key="4">
    <source>
        <dbReference type="ARBA" id="ARBA00022692"/>
    </source>
</evidence>
<comment type="subcellular location">
    <subcellularLocation>
        <location evidence="1">Membrane</location>
        <topology evidence="1">Multi-pass membrane protein</topology>
    </subcellularLocation>
</comment>
<keyword evidence="5" id="KW-1133">Transmembrane helix</keyword>
<dbReference type="EnsemblProtists" id="EKX47086">
    <property type="protein sequence ID" value="EKX47086"/>
    <property type="gene ID" value="GUITHDRAFT_137697"/>
</dbReference>